<reference evidence="2" key="1">
    <citation type="submission" date="2016-10" db="EMBL/GenBank/DDBJ databases">
        <authorList>
            <person name="Varghese N."/>
            <person name="Submissions S."/>
        </authorList>
    </citation>
    <scope>NUCLEOTIDE SEQUENCE [LARGE SCALE GENOMIC DNA]</scope>
    <source>
        <strain evidence="2">DSM 17298</strain>
    </source>
</reference>
<evidence type="ECO:0000313" key="2">
    <source>
        <dbReference type="Proteomes" id="UP000236736"/>
    </source>
</evidence>
<proteinExistence type="predicted"/>
<dbReference type="RefSeq" id="WP_103923070.1">
    <property type="nucleotide sequence ID" value="NZ_BBFN01000009.1"/>
</dbReference>
<gene>
    <name evidence="1" type="ORF">SAMN03080598_00366</name>
</gene>
<keyword evidence="2" id="KW-1185">Reference proteome</keyword>
<name>A0A1H5SBD0_9BACT</name>
<dbReference type="OrthoDB" id="826316at2"/>
<sequence length="185" mass="21793">MINYFRKLLTGYQTVKKKVNGIDFRYTYSDKPIFFDPIGMLKEFNTRVAHEEVQQLRMISPISENLLELEFPEEEEKPSVVCECFFKGKSLKVSRFSLKGGLYPISFYRFELDDQLLGTFRRKYDYGSQIQKIGLKLASETGLAIDLELGKWLWQNNQGEQLFVEKFGHTQIWFFKNSKLDTLIN</sequence>
<protein>
    <submittedName>
        <fullName evidence="1">Uncharacterized protein</fullName>
    </submittedName>
</protein>
<dbReference type="Proteomes" id="UP000236736">
    <property type="component" value="Unassembled WGS sequence"/>
</dbReference>
<dbReference type="EMBL" id="FNVR01000001">
    <property type="protein sequence ID" value="SEF47720.1"/>
    <property type="molecule type" value="Genomic_DNA"/>
</dbReference>
<organism evidence="1 2">
    <name type="scientific">Algoriphagus boritolerans DSM 17298 = JCM 18970</name>
    <dbReference type="NCBI Taxonomy" id="1120964"/>
    <lineage>
        <taxon>Bacteria</taxon>
        <taxon>Pseudomonadati</taxon>
        <taxon>Bacteroidota</taxon>
        <taxon>Cytophagia</taxon>
        <taxon>Cytophagales</taxon>
        <taxon>Cyclobacteriaceae</taxon>
        <taxon>Algoriphagus</taxon>
    </lineage>
</organism>
<dbReference type="AlphaFoldDB" id="A0A1H5SBD0"/>
<evidence type="ECO:0000313" key="1">
    <source>
        <dbReference type="EMBL" id="SEF47720.1"/>
    </source>
</evidence>
<accession>A0A1H5SBD0</accession>